<dbReference type="InterPro" id="IPR009318">
    <property type="entry name" value="Gustatory_rcpt"/>
</dbReference>
<evidence type="ECO:0000256" key="1">
    <source>
        <dbReference type="SAM" id="Phobius"/>
    </source>
</evidence>
<keyword evidence="1" id="KW-0472">Membrane</keyword>
<keyword evidence="1" id="KW-0812">Transmembrane</keyword>
<dbReference type="GO" id="GO:0016020">
    <property type="term" value="C:membrane"/>
    <property type="evidence" value="ECO:0007669"/>
    <property type="project" value="InterPro"/>
</dbReference>
<keyword evidence="1" id="KW-1133">Transmembrane helix</keyword>
<reference evidence="2 3" key="1">
    <citation type="journal article" date="2019" name="Sci. Rep.">
        <title>Orb-weaving spider Araneus ventricosus genome elucidates the spidroin gene catalogue.</title>
        <authorList>
            <person name="Kono N."/>
            <person name="Nakamura H."/>
            <person name="Ohtoshi R."/>
            <person name="Moran D.A.P."/>
            <person name="Shinohara A."/>
            <person name="Yoshida Y."/>
            <person name="Fujiwara M."/>
            <person name="Mori M."/>
            <person name="Tomita M."/>
            <person name="Arakawa K."/>
        </authorList>
    </citation>
    <scope>NUCLEOTIDE SEQUENCE [LARGE SCALE GENOMIC DNA]</scope>
</reference>
<dbReference type="Proteomes" id="UP000499080">
    <property type="component" value="Unassembled WGS sequence"/>
</dbReference>
<feature type="transmembrane region" description="Helical" evidence="1">
    <location>
        <begin position="21"/>
        <end position="43"/>
    </location>
</feature>
<feature type="transmembrane region" description="Helical" evidence="1">
    <location>
        <begin position="55"/>
        <end position="74"/>
    </location>
</feature>
<dbReference type="OrthoDB" id="6430535at2759"/>
<evidence type="ECO:0000313" key="2">
    <source>
        <dbReference type="EMBL" id="GBM00157.1"/>
    </source>
</evidence>
<comment type="caution">
    <text evidence="2">The sequence shown here is derived from an EMBL/GenBank/DDBJ whole genome shotgun (WGS) entry which is preliminary data.</text>
</comment>
<name>A0A4Y2C922_ARAVE</name>
<proteinExistence type="predicted"/>
<dbReference type="Pfam" id="PF06151">
    <property type="entry name" value="Trehalose_recp"/>
    <property type="match status" value="1"/>
</dbReference>
<protein>
    <submittedName>
        <fullName evidence="2">Uncharacterized protein</fullName>
    </submittedName>
</protein>
<dbReference type="AlphaFoldDB" id="A0A4Y2C922"/>
<dbReference type="GO" id="GO:0008527">
    <property type="term" value="F:taste receptor activity"/>
    <property type="evidence" value="ECO:0007669"/>
    <property type="project" value="InterPro"/>
</dbReference>
<dbReference type="EMBL" id="BGPR01000154">
    <property type="protein sequence ID" value="GBM00157.1"/>
    <property type="molecule type" value="Genomic_DNA"/>
</dbReference>
<organism evidence="2 3">
    <name type="scientific">Araneus ventricosus</name>
    <name type="common">Orbweaver spider</name>
    <name type="synonym">Epeira ventricosa</name>
    <dbReference type="NCBI Taxonomy" id="182803"/>
    <lineage>
        <taxon>Eukaryota</taxon>
        <taxon>Metazoa</taxon>
        <taxon>Ecdysozoa</taxon>
        <taxon>Arthropoda</taxon>
        <taxon>Chelicerata</taxon>
        <taxon>Arachnida</taxon>
        <taxon>Araneae</taxon>
        <taxon>Araneomorphae</taxon>
        <taxon>Entelegynae</taxon>
        <taxon>Araneoidea</taxon>
        <taxon>Araneidae</taxon>
        <taxon>Araneus</taxon>
    </lineage>
</organism>
<accession>A0A4Y2C922</accession>
<keyword evidence="3" id="KW-1185">Reference proteome</keyword>
<sequence length="149" mass="17058">MKNSLYVYRDVAKILDSMDEIFSLPALSSVLIAMTAEFRVGYILAFSKEISPASYYYFLLTGIHFLSIQLLIMFPGSIVNEKARCVSHFLLYRIPRNEEDLKCEFKKDLKQEKYLTLWKIYPLSRSLIIASLGTVVTYGILIGTLGKEP</sequence>
<evidence type="ECO:0000313" key="3">
    <source>
        <dbReference type="Proteomes" id="UP000499080"/>
    </source>
</evidence>
<gene>
    <name evidence="2" type="ORF">AVEN_176399_1</name>
</gene>
<feature type="transmembrane region" description="Helical" evidence="1">
    <location>
        <begin position="127"/>
        <end position="146"/>
    </location>
</feature>